<evidence type="ECO:0000313" key="11">
    <source>
        <dbReference type="Ensembl" id="ENSSSCP00015041044.1"/>
    </source>
</evidence>
<dbReference type="SMART" id="SM00360">
    <property type="entry name" value="RRM"/>
    <property type="match status" value="1"/>
</dbReference>
<keyword evidence="5" id="KW-0539">Nucleus</keyword>
<dbReference type="InterPro" id="IPR050374">
    <property type="entry name" value="RRT5_SRSF_SR"/>
</dbReference>
<dbReference type="PROSITE" id="PS50102">
    <property type="entry name" value="RRM"/>
    <property type="match status" value="1"/>
</dbReference>
<dbReference type="InterPro" id="IPR000504">
    <property type="entry name" value="RRM_dom"/>
</dbReference>
<dbReference type="Gene3D" id="3.30.70.330">
    <property type="match status" value="1"/>
</dbReference>
<evidence type="ECO:0000256" key="6">
    <source>
        <dbReference type="ARBA" id="ARBA00070534"/>
    </source>
</evidence>
<dbReference type="InterPro" id="IPR035979">
    <property type="entry name" value="RBD_domain_sf"/>
</dbReference>
<name>A0A8D0PYG2_PIG</name>
<evidence type="ECO:0000256" key="4">
    <source>
        <dbReference type="ARBA" id="ARBA00023187"/>
    </source>
</evidence>
<evidence type="ECO:0000256" key="2">
    <source>
        <dbReference type="ARBA" id="ARBA00022664"/>
    </source>
</evidence>
<dbReference type="Pfam" id="PF00076">
    <property type="entry name" value="RRM_1"/>
    <property type="match status" value="1"/>
</dbReference>
<evidence type="ECO:0000256" key="5">
    <source>
        <dbReference type="ARBA" id="ARBA00023242"/>
    </source>
</evidence>
<evidence type="ECO:0000256" key="8">
    <source>
        <dbReference type="ARBA" id="ARBA00082208"/>
    </source>
</evidence>
<proteinExistence type="predicted"/>
<dbReference type="GO" id="GO:0000398">
    <property type="term" value="P:mRNA splicing, via spliceosome"/>
    <property type="evidence" value="ECO:0007669"/>
    <property type="project" value="UniProtKB-ARBA"/>
</dbReference>
<evidence type="ECO:0000259" key="10">
    <source>
        <dbReference type="PROSITE" id="PS50102"/>
    </source>
</evidence>
<feature type="domain" description="RRM" evidence="10">
    <location>
        <begin position="19"/>
        <end position="94"/>
    </location>
</feature>
<accession>A0A8D0PYG2</accession>
<reference evidence="11" key="1">
    <citation type="submission" date="2025-08" db="UniProtKB">
        <authorList>
            <consortium name="Ensembl"/>
        </authorList>
    </citation>
    <scope>IDENTIFICATION</scope>
</reference>
<dbReference type="CDD" id="cd12241">
    <property type="entry name" value="RRM_SF3B14"/>
    <property type="match status" value="1"/>
</dbReference>
<dbReference type="Ensembl" id="ENSSSCT00015099313.1">
    <property type="protein sequence ID" value="ENSSSCP00015041044.1"/>
    <property type="gene ID" value="ENSSSCG00015073857.1"/>
</dbReference>
<dbReference type="GO" id="GO:0003723">
    <property type="term" value="F:RNA binding"/>
    <property type="evidence" value="ECO:0007669"/>
    <property type="project" value="UniProtKB-UniRule"/>
</dbReference>
<dbReference type="PANTHER" id="PTHR23003">
    <property type="entry name" value="RNA RECOGNITION MOTIF RRM DOMAIN CONTAINING PROTEIN"/>
    <property type="match status" value="1"/>
</dbReference>
<evidence type="ECO:0000256" key="1">
    <source>
        <dbReference type="ARBA" id="ARBA00004123"/>
    </source>
</evidence>
<evidence type="ECO:0000313" key="12">
    <source>
        <dbReference type="Proteomes" id="UP000694726"/>
    </source>
</evidence>
<evidence type="ECO:0000256" key="3">
    <source>
        <dbReference type="ARBA" id="ARBA00022884"/>
    </source>
</evidence>
<protein>
    <recommendedName>
        <fullName evidence="6">Splicing factor 3B subunit 6</fullName>
    </recommendedName>
    <alternativeName>
        <fullName evidence="7">Pre-mRNA branch site protein p14</fullName>
    </alternativeName>
    <alternativeName>
        <fullName evidence="8">SF3b 14 kDa subunit</fullName>
    </alternativeName>
</protein>
<sequence>MAMQAAKRANIRLPPEVNRILYIRNLPYKITAEEMYDIFGKYGPIRQIRVGNTPETRGTAYVVYEDIFDAKNACDHLSGFNVCNRYLVVLYYNANRVSISMVLIMWGEPMRELVENCTIRGDVYLSSFLAGTIGEIHLTVD</sequence>
<keyword evidence="3 9" id="KW-0694">RNA-binding</keyword>
<dbReference type="GO" id="GO:0005634">
    <property type="term" value="C:nucleus"/>
    <property type="evidence" value="ECO:0007669"/>
    <property type="project" value="UniProtKB-SubCell"/>
</dbReference>
<evidence type="ECO:0000256" key="9">
    <source>
        <dbReference type="PROSITE-ProRule" id="PRU00176"/>
    </source>
</evidence>
<comment type="subcellular location">
    <subcellularLocation>
        <location evidence="1">Nucleus</location>
    </subcellularLocation>
</comment>
<dbReference type="InterPro" id="IPR034150">
    <property type="entry name" value="SF3B6_RRM"/>
</dbReference>
<dbReference type="Proteomes" id="UP000694726">
    <property type="component" value="Unplaced"/>
</dbReference>
<evidence type="ECO:0000256" key="7">
    <source>
        <dbReference type="ARBA" id="ARBA00080799"/>
    </source>
</evidence>
<gene>
    <name evidence="11" type="primary">SF3B6</name>
</gene>
<keyword evidence="4" id="KW-0508">mRNA splicing</keyword>
<keyword evidence="2" id="KW-0507">mRNA processing</keyword>
<dbReference type="InterPro" id="IPR012677">
    <property type="entry name" value="Nucleotide-bd_a/b_plait_sf"/>
</dbReference>
<organism evidence="11 12">
    <name type="scientific">Sus scrofa</name>
    <name type="common">Pig</name>
    <dbReference type="NCBI Taxonomy" id="9823"/>
    <lineage>
        <taxon>Eukaryota</taxon>
        <taxon>Metazoa</taxon>
        <taxon>Chordata</taxon>
        <taxon>Craniata</taxon>
        <taxon>Vertebrata</taxon>
        <taxon>Euteleostomi</taxon>
        <taxon>Mammalia</taxon>
        <taxon>Eutheria</taxon>
        <taxon>Laurasiatheria</taxon>
        <taxon>Artiodactyla</taxon>
        <taxon>Suina</taxon>
        <taxon>Suidae</taxon>
        <taxon>Sus</taxon>
    </lineage>
</organism>
<dbReference type="FunFam" id="3.30.70.330:FF:000106">
    <property type="entry name" value="Splicing factor 3b, subunit 6"/>
    <property type="match status" value="1"/>
</dbReference>
<dbReference type="SUPFAM" id="SSF54928">
    <property type="entry name" value="RNA-binding domain, RBD"/>
    <property type="match status" value="1"/>
</dbReference>
<dbReference type="AlphaFoldDB" id="A0A8D0PYG2"/>